<dbReference type="EMBL" id="JANQDX010000002">
    <property type="protein sequence ID" value="KAL0927582.1"/>
    <property type="molecule type" value="Genomic_DNA"/>
</dbReference>
<reference evidence="2 3" key="1">
    <citation type="journal article" date="2024" name="Plant Biotechnol. J.">
        <title>Dendrobium thyrsiflorum genome and its molecular insights into genes involved in important horticultural traits.</title>
        <authorList>
            <person name="Chen B."/>
            <person name="Wang J.Y."/>
            <person name="Zheng P.J."/>
            <person name="Li K.L."/>
            <person name="Liang Y.M."/>
            <person name="Chen X.F."/>
            <person name="Zhang C."/>
            <person name="Zhao X."/>
            <person name="He X."/>
            <person name="Zhang G.Q."/>
            <person name="Liu Z.J."/>
            <person name="Xu Q."/>
        </authorList>
    </citation>
    <scope>NUCLEOTIDE SEQUENCE [LARGE SCALE GENOMIC DNA]</scope>
    <source>
        <strain evidence="2">GZMU011</strain>
    </source>
</reference>
<feature type="compositionally biased region" description="Pro residues" evidence="1">
    <location>
        <begin position="146"/>
        <end position="159"/>
    </location>
</feature>
<sequence>MVQRTVPVAPPMVTFSVPAQSKSVQLSPEQIQDLIAQKVEQAISSKKFGDSEQHAVEILLKNIDGPIAHYLKGFNIKTFQKLLTKVTILQDSIPVAVPPKVESQPLRRPQRQEFFGAPPPPRKTEVHNTFEPQDKGKRPMVSSVPQRPPPQPQFPPRAQLPPQASAQFSRIEWRALWLMGRSTYRTVFLYSLGARHSGLEQVQVLEALPFLPLSPLPQLVDHEIMIGRRHCISNDDVISLHEEEFECDELVFTIPEGGCYMDSGDESEGTPQPLLIEVTQAMTLEPNESPDEFDSVQEIQLHLGKSTDILGLVESTMDDEIMHVPRYFSPFMDRCVKRGVVPMTWTDGQARQHARVRRTDLPQTTRGLGYLWSAKQGFWWEQLTNEHGQSDLCISRSYPVWLGCYGRNHQVIAPSVVAMLVQGYKKGG</sequence>
<evidence type="ECO:0000313" key="3">
    <source>
        <dbReference type="Proteomes" id="UP001552299"/>
    </source>
</evidence>
<feature type="region of interest" description="Disordered" evidence="1">
    <location>
        <begin position="100"/>
        <end position="161"/>
    </location>
</feature>
<accession>A0ABD0VZG5</accession>
<proteinExistence type="predicted"/>
<name>A0ABD0VZG5_DENTH</name>
<evidence type="ECO:0000313" key="2">
    <source>
        <dbReference type="EMBL" id="KAL0927582.1"/>
    </source>
</evidence>
<organism evidence="2 3">
    <name type="scientific">Dendrobium thyrsiflorum</name>
    <name type="common">Pinecone-like raceme dendrobium</name>
    <name type="synonym">Orchid</name>
    <dbReference type="NCBI Taxonomy" id="117978"/>
    <lineage>
        <taxon>Eukaryota</taxon>
        <taxon>Viridiplantae</taxon>
        <taxon>Streptophyta</taxon>
        <taxon>Embryophyta</taxon>
        <taxon>Tracheophyta</taxon>
        <taxon>Spermatophyta</taxon>
        <taxon>Magnoliopsida</taxon>
        <taxon>Liliopsida</taxon>
        <taxon>Asparagales</taxon>
        <taxon>Orchidaceae</taxon>
        <taxon>Epidendroideae</taxon>
        <taxon>Malaxideae</taxon>
        <taxon>Dendrobiinae</taxon>
        <taxon>Dendrobium</taxon>
    </lineage>
</organism>
<gene>
    <name evidence="2" type="ORF">M5K25_001766</name>
</gene>
<dbReference type="Proteomes" id="UP001552299">
    <property type="component" value="Unassembled WGS sequence"/>
</dbReference>
<keyword evidence="3" id="KW-1185">Reference proteome</keyword>
<dbReference type="AlphaFoldDB" id="A0ABD0VZG5"/>
<comment type="caution">
    <text evidence="2">The sequence shown here is derived from an EMBL/GenBank/DDBJ whole genome shotgun (WGS) entry which is preliminary data.</text>
</comment>
<feature type="compositionally biased region" description="Basic and acidic residues" evidence="1">
    <location>
        <begin position="122"/>
        <end position="137"/>
    </location>
</feature>
<evidence type="ECO:0000256" key="1">
    <source>
        <dbReference type="SAM" id="MobiDB-lite"/>
    </source>
</evidence>
<protein>
    <submittedName>
        <fullName evidence="2">Uncharacterized protein</fullName>
    </submittedName>
</protein>